<dbReference type="Proteomes" id="UP000218244">
    <property type="component" value="Chromosome"/>
</dbReference>
<protein>
    <submittedName>
        <fullName evidence="1">Uncharacterized protein</fullName>
    </submittedName>
</protein>
<accession>A0A160PRA8</accession>
<evidence type="ECO:0000313" key="1">
    <source>
        <dbReference type="EMBL" id="BAU96075.1"/>
    </source>
</evidence>
<keyword evidence="2" id="KW-1185">Reference proteome</keyword>
<proteinExistence type="predicted"/>
<organism evidence="1 2">
    <name type="scientific">Corynebacterium suranareeae</name>
    <dbReference type="NCBI Taxonomy" id="2506452"/>
    <lineage>
        <taxon>Bacteria</taxon>
        <taxon>Bacillati</taxon>
        <taxon>Actinomycetota</taxon>
        <taxon>Actinomycetes</taxon>
        <taxon>Mycobacteriales</taxon>
        <taxon>Corynebacteriaceae</taxon>
        <taxon>Corynebacterium</taxon>
    </lineage>
</organism>
<dbReference type="AlphaFoldDB" id="A0A160PRA8"/>
<gene>
    <name evidence="1" type="ORF">N24_1813</name>
</gene>
<dbReference type="EMBL" id="AP017369">
    <property type="protein sequence ID" value="BAU96075.1"/>
    <property type="molecule type" value="Genomic_DNA"/>
</dbReference>
<dbReference type="RefSeq" id="WP_096456312.1">
    <property type="nucleotide sequence ID" value="NZ_AP017369.1"/>
</dbReference>
<dbReference type="KEGG" id="csur:N24_1813"/>
<evidence type="ECO:0000313" key="2">
    <source>
        <dbReference type="Proteomes" id="UP000218244"/>
    </source>
</evidence>
<name>A0A160PRA8_9CORY</name>
<sequence>MTSTSVPTTAFNDHLVPLAELDEQALRDSVGSWAHYTHPLDQREEPELVLIRRVNSSERVWVLSFTDLRADAGLVPRTAPNADPANIRNTIFAVAVRDLVLDRSLPRLLNPTGEPPAGEWEEGFVYVDYDQSDTVDGYLIGHSEPVSIESQTTGEMHYFTKVPGGVAVANNPDGTEQGVAHRWVSHWES</sequence>
<reference evidence="1 2" key="1">
    <citation type="submission" date="2016-02" db="EMBL/GenBank/DDBJ databases">
        <title>Corynebacterium glutamicum N24 whole genome sequencing project.</title>
        <authorList>
            <person name="Matsutani M."/>
            <person name="Nangtapong N."/>
            <person name="Yakushi T."/>
            <person name="Matsushita K."/>
        </authorList>
    </citation>
    <scope>NUCLEOTIDE SEQUENCE [LARGE SCALE GENOMIC DNA]</scope>
    <source>
        <strain evidence="1 2">N24</strain>
    </source>
</reference>